<dbReference type="InterPro" id="IPR050172">
    <property type="entry name" value="SsuD_RutA_monooxygenase"/>
</dbReference>
<dbReference type="STRING" id="1440774.Y900_012735"/>
<evidence type="ECO:0000313" key="6">
    <source>
        <dbReference type="EMBL" id="KDE99777.1"/>
    </source>
</evidence>
<keyword evidence="7" id="KW-1185">Reference proteome</keyword>
<dbReference type="Pfam" id="PF00296">
    <property type="entry name" value="Bac_luciferase"/>
    <property type="match status" value="1"/>
</dbReference>
<dbReference type="eggNOG" id="COG2141">
    <property type="taxonomic scope" value="Bacteria"/>
</dbReference>
<keyword evidence="2" id="KW-0288">FMN</keyword>
<dbReference type="InterPro" id="IPR036661">
    <property type="entry name" value="Luciferase-like_sf"/>
</dbReference>
<sequence length="280" mass="29610">MRIGIGLPNHVAGVSGAVIGSWARRAEERGFESLTTIDRLLYPSLDSVISLSVAAGATSTLGLVTNVLLAPLYSAPALAKQLGSLAACAGDRLTVGIGVGSRADDYDAVGVDFARRGRILDEQLVTMRHGWSADGGLCPAPVQIPLLFGGRSEATIRRATTVGDGWVAGALRDFGSQSAFAERIRAGWRAAGRQGNPQIHASVNFALGNGDVVRRGRDHLARYYGFKPDYAKLNVDDMVHSADDARAAVRAYGDLGFDRLLFHPTVASIDQVDLLADAVL</sequence>
<evidence type="ECO:0000256" key="4">
    <source>
        <dbReference type="ARBA" id="ARBA00023033"/>
    </source>
</evidence>
<name>A0A064CLV3_9MYCO</name>
<evidence type="ECO:0000256" key="3">
    <source>
        <dbReference type="ARBA" id="ARBA00023002"/>
    </source>
</evidence>
<proteinExistence type="predicted"/>
<dbReference type="GO" id="GO:0046306">
    <property type="term" value="P:alkanesulfonate catabolic process"/>
    <property type="evidence" value="ECO:0007669"/>
    <property type="project" value="TreeGrafter"/>
</dbReference>
<dbReference type="Proteomes" id="UP000022835">
    <property type="component" value="Unassembled WGS sequence"/>
</dbReference>
<keyword evidence="3" id="KW-0560">Oxidoreductase</keyword>
<feature type="domain" description="Luciferase-like" evidence="5">
    <location>
        <begin position="1"/>
        <end position="215"/>
    </location>
</feature>
<dbReference type="SUPFAM" id="SSF51679">
    <property type="entry name" value="Bacterial luciferase-like"/>
    <property type="match status" value="1"/>
</dbReference>
<dbReference type="RefSeq" id="WP_036342102.1">
    <property type="nucleotide sequence ID" value="NZ_JALN02000001.1"/>
</dbReference>
<comment type="caution">
    <text evidence="6">The sequence shown here is derived from an EMBL/GenBank/DDBJ whole genome shotgun (WGS) entry which is preliminary data.</text>
</comment>
<dbReference type="InterPro" id="IPR011251">
    <property type="entry name" value="Luciferase-like_dom"/>
</dbReference>
<keyword evidence="4" id="KW-0503">Monooxygenase</keyword>
<organism evidence="6 7">
    <name type="scientific">Mycolicibacterium aromaticivorans JS19b1 = JCM 16368</name>
    <dbReference type="NCBI Taxonomy" id="1440774"/>
    <lineage>
        <taxon>Bacteria</taxon>
        <taxon>Bacillati</taxon>
        <taxon>Actinomycetota</taxon>
        <taxon>Actinomycetes</taxon>
        <taxon>Mycobacteriales</taxon>
        <taxon>Mycobacteriaceae</taxon>
        <taxon>Mycolicibacterium</taxon>
    </lineage>
</organism>
<dbReference type="EMBL" id="JALN02000001">
    <property type="protein sequence ID" value="KDE99777.1"/>
    <property type="molecule type" value="Genomic_DNA"/>
</dbReference>
<dbReference type="OrthoDB" id="5723200at2"/>
<dbReference type="PANTHER" id="PTHR42847">
    <property type="entry name" value="ALKANESULFONATE MONOOXYGENASE"/>
    <property type="match status" value="1"/>
</dbReference>
<evidence type="ECO:0000256" key="2">
    <source>
        <dbReference type="ARBA" id="ARBA00022643"/>
    </source>
</evidence>
<evidence type="ECO:0000313" key="7">
    <source>
        <dbReference type="Proteomes" id="UP000022835"/>
    </source>
</evidence>
<protein>
    <submittedName>
        <fullName evidence="6">Oxidoreductase</fullName>
    </submittedName>
</protein>
<dbReference type="AlphaFoldDB" id="A0A064CLV3"/>
<gene>
    <name evidence="6" type="ORF">Y900_012735</name>
</gene>
<accession>A0A064CLV3</accession>
<dbReference type="GO" id="GO:0008726">
    <property type="term" value="F:alkanesulfonate monooxygenase activity"/>
    <property type="evidence" value="ECO:0007669"/>
    <property type="project" value="TreeGrafter"/>
</dbReference>
<keyword evidence="1" id="KW-0285">Flavoprotein</keyword>
<evidence type="ECO:0000259" key="5">
    <source>
        <dbReference type="Pfam" id="PF00296"/>
    </source>
</evidence>
<dbReference type="PANTHER" id="PTHR42847:SF4">
    <property type="entry name" value="ALKANESULFONATE MONOOXYGENASE-RELATED"/>
    <property type="match status" value="1"/>
</dbReference>
<reference evidence="6" key="1">
    <citation type="submission" date="2014-05" db="EMBL/GenBank/DDBJ databases">
        <title>Genome sequence of Mycobacterium aromaticivorans strain JS19b1T (= DSM 45407T).</title>
        <authorList>
            <person name="Kwak Y."/>
            <person name="Park G.-S."/>
            <person name="Li Q.X."/>
            <person name="Lee S.-E."/>
            <person name="Shin J.-H."/>
        </authorList>
    </citation>
    <scope>NUCLEOTIDE SEQUENCE [LARGE SCALE GENOMIC DNA]</scope>
    <source>
        <strain evidence="6">JS19b1</strain>
    </source>
</reference>
<evidence type="ECO:0000256" key="1">
    <source>
        <dbReference type="ARBA" id="ARBA00022630"/>
    </source>
</evidence>
<dbReference type="Gene3D" id="3.20.20.30">
    <property type="entry name" value="Luciferase-like domain"/>
    <property type="match status" value="1"/>
</dbReference>